<dbReference type="Gene3D" id="3.40.50.150">
    <property type="entry name" value="Vaccinia Virus protein VP39"/>
    <property type="match status" value="1"/>
</dbReference>
<evidence type="ECO:0000256" key="2">
    <source>
        <dbReference type="ARBA" id="ARBA00022679"/>
    </source>
</evidence>
<evidence type="ECO:0000259" key="5">
    <source>
        <dbReference type="Pfam" id="PF00891"/>
    </source>
</evidence>
<name>A0A1A6C0T2_9GAMM</name>
<evidence type="ECO:0000256" key="4">
    <source>
        <dbReference type="PIRSR" id="PIRSR005739-1"/>
    </source>
</evidence>
<proteinExistence type="predicted"/>
<dbReference type="EMBL" id="JQSG02000006">
    <property type="protein sequence ID" value="OBS08171.1"/>
    <property type="molecule type" value="Genomic_DNA"/>
</dbReference>
<accession>A0A1A6C0T2</accession>
<dbReference type="OrthoDB" id="9766840at2"/>
<dbReference type="RefSeq" id="WP_038089973.1">
    <property type="nucleotide sequence ID" value="NZ_JQSG02000006.1"/>
</dbReference>
<feature type="domain" description="O-methyltransferase C-terminal" evidence="5">
    <location>
        <begin position="115"/>
        <end position="324"/>
    </location>
</feature>
<reference evidence="7 8" key="1">
    <citation type="journal article" date="2014" name="Genome Announc.">
        <title>Draft Genome Sequence of the Iron-Oxidizing, Acidophilic, and Halotolerant 'Thiobacillus prosperus' Type Strain DSM 5130.</title>
        <authorList>
            <person name="Ossandon F.J."/>
            <person name="Cardenas J.P."/>
            <person name="Corbett M."/>
            <person name="Quatrini R."/>
            <person name="Holmes D.S."/>
            <person name="Watkin E."/>
        </authorList>
    </citation>
    <scope>NUCLEOTIDE SEQUENCE [LARGE SCALE GENOMIC DNA]</scope>
    <source>
        <strain evidence="7 8">DSM 5130</strain>
    </source>
</reference>
<dbReference type="CDD" id="cd02440">
    <property type="entry name" value="AdoMet_MTases"/>
    <property type="match status" value="1"/>
</dbReference>
<dbReference type="InterPro" id="IPR001077">
    <property type="entry name" value="COMT_C"/>
</dbReference>
<protein>
    <submittedName>
        <fullName evidence="7">Methyltransferase</fullName>
    </submittedName>
</protein>
<evidence type="ECO:0000259" key="6">
    <source>
        <dbReference type="Pfam" id="PF08100"/>
    </source>
</evidence>
<dbReference type="InterPro" id="IPR012967">
    <property type="entry name" value="COMT_dimerisation"/>
</dbReference>
<sequence>MDQPNSPDPGHILHTANAFWASKTLLTAVEFDLFSLLGEDAMSGAALGEALGLHPRGRDDFLDALVALGFLAREGDGADGRYRNTPDTAAFLDRSSPQYLGGLLKMLGARTFGFWNELGEALRTGRPQSEIKHSGRAYFDDLQRDPQRLSQFLEAMSGVQMKNFHRLAECFDFAPYGSVSDLGGALALLSRVLAWRYPHLSCTSFDLPAVTPHARRAVEAAGLGERIRVVSGDFFSDPLPTAEVITMGNVLHDWDLARKQALIGRVYEALPPGGVFIVVENLIDDARRENVFGLLMSLNMLLELGDAFDYTGADLRGWCEAAGFSAFEVLPLTESASAGIAYK</sequence>
<dbReference type="AlphaFoldDB" id="A0A1A6C0T2"/>
<keyword evidence="8" id="KW-1185">Reference proteome</keyword>
<dbReference type="SUPFAM" id="SSF53335">
    <property type="entry name" value="S-adenosyl-L-methionine-dependent methyltransferases"/>
    <property type="match status" value="1"/>
</dbReference>
<organism evidence="7 8">
    <name type="scientific">Acidihalobacter prosperus</name>
    <dbReference type="NCBI Taxonomy" id="160660"/>
    <lineage>
        <taxon>Bacteria</taxon>
        <taxon>Pseudomonadati</taxon>
        <taxon>Pseudomonadota</taxon>
        <taxon>Gammaproteobacteria</taxon>
        <taxon>Chromatiales</taxon>
        <taxon>Ectothiorhodospiraceae</taxon>
        <taxon>Acidihalobacter</taxon>
    </lineage>
</organism>
<evidence type="ECO:0000256" key="1">
    <source>
        <dbReference type="ARBA" id="ARBA00022603"/>
    </source>
</evidence>
<dbReference type="GO" id="GO:0046983">
    <property type="term" value="F:protein dimerization activity"/>
    <property type="evidence" value="ECO:0007669"/>
    <property type="project" value="InterPro"/>
</dbReference>
<dbReference type="GO" id="GO:0032259">
    <property type="term" value="P:methylation"/>
    <property type="evidence" value="ECO:0007669"/>
    <property type="project" value="UniProtKB-KW"/>
</dbReference>
<dbReference type="InterPro" id="IPR036390">
    <property type="entry name" value="WH_DNA-bd_sf"/>
</dbReference>
<dbReference type="InterPro" id="IPR016461">
    <property type="entry name" value="COMT-like"/>
</dbReference>
<dbReference type="PANTHER" id="PTHR43712">
    <property type="entry name" value="PUTATIVE (AFU_ORTHOLOGUE AFUA_4G14580)-RELATED"/>
    <property type="match status" value="1"/>
</dbReference>
<dbReference type="Proteomes" id="UP000029273">
    <property type="component" value="Unassembled WGS sequence"/>
</dbReference>
<evidence type="ECO:0000313" key="7">
    <source>
        <dbReference type="EMBL" id="OBS08171.1"/>
    </source>
</evidence>
<feature type="active site" description="Proton acceptor" evidence="4">
    <location>
        <position position="252"/>
    </location>
</feature>
<dbReference type="PANTHER" id="PTHR43712:SF2">
    <property type="entry name" value="O-METHYLTRANSFERASE CICE"/>
    <property type="match status" value="1"/>
</dbReference>
<comment type="caution">
    <text evidence="7">The sequence shown here is derived from an EMBL/GenBank/DDBJ whole genome shotgun (WGS) entry which is preliminary data.</text>
</comment>
<evidence type="ECO:0000256" key="3">
    <source>
        <dbReference type="ARBA" id="ARBA00022691"/>
    </source>
</evidence>
<dbReference type="InterPro" id="IPR029063">
    <property type="entry name" value="SAM-dependent_MTases_sf"/>
</dbReference>
<gene>
    <name evidence="7" type="ORF">Thpro_022421</name>
</gene>
<dbReference type="PIRSF" id="PIRSF005739">
    <property type="entry name" value="O-mtase"/>
    <property type="match status" value="1"/>
</dbReference>
<dbReference type="PROSITE" id="PS51683">
    <property type="entry name" value="SAM_OMT_II"/>
    <property type="match status" value="1"/>
</dbReference>
<dbReference type="Gene3D" id="1.10.10.10">
    <property type="entry name" value="Winged helix-like DNA-binding domain superfamily/Winged helix DNA-binding domain"/>
    <property type="match status" value="1"/>
</dbReference>
<dbReference type="InterPro" id="IPR036388">
    <property type="entry name" value="WH-like_DNA-bd_sf"/>
</dbReference>
<dbReference type="Pfam" id="PF08100">
    <property type="entry name" value="Dimerisation"/>
    <property type="match status" value="1"/>
</dbReference>
<keyword evidence="3" id="KW-0949">S-adenosyl-L-methionine</keyword>
<keyword evidence="2" id="KW-0808">Transferase</keyword>
<dbReference type="GO" id="GO:0008171">
    <property type="term" value="F:O-methyltransferase activity"/>
    <property type="evidence" value="ECO:0007669"/>
    <property type="project" value="InterPro"/>
</dbReference>
<keyword evidence="1 7" id="KW-0489">Methyltransferase</keyword>
<dbReference type="SUPFAM" id="SSF46785">
    <property type="entry name" value="Winged helix' DNA-binding domain"/>
    <property type="match status" value="1"/>
</dbReference>
<evidence type="ECO:0000313" key="8">
    <source>
        <dbReference type="Proteomes" id="UP000029273"/>
    </source>
</evidence>
<dbReference type="Pfam" id="PF00891">
    <property type="entry name" value="Methyltransf_2"/>
    <property type="match status" value="1"/>
</dbReference>
<feature type="domain" description="O-methyltransferase dimerisation" evidence="6">
    <location>
        <begin position="14"/>
        <end position="92"/>
    </location>
</feature>